<dbReference type="RefSeq" id="WP_085251629.1">
    <property type="nucleotide sequence ID" value="NZ_OY970457.1"/>
</dbReference>
<accession>A0A1X2C9Q8</accession>
<proteinExistence type="predicted"/>
<feature type="region of interest" description="Disordered" evidence="1">
    <location>
        <begin position="81"/>
        <end position="100"/>
    </location>
</feature>
<evidence type="ECO:0000256" key="1">
    <source>
        <dbReference type="SAM" id="MobiDB-lite"/>
    </source>
</evidence>
<dbReference type="InterPro" id="IPR013597">
    <property type="entry name" value="Mat_intron_G2"/>
</dbReference>
<name>A0A1X2C9Q8_9MYCO</name>
<dbReference type="AlphaFoldDB" id="A0A1X2C9Q8"/>
<evidence type="ECO:0000313" key="4">
    <source>
        <dbReference type="Proteomes" id="UP000193087"/>
    </source>
</evidence>
<dbReference type="EMBL" id="LQPQ01000138">
    <property type="protein sequence ID" value="ORW72563.1"/>
    <property type="molecule type" value="Genomic_DNA"/>
</dbReference>
<feature type="domain" description="Group II intron maturase-specific" evidence="2">
    <location>
        <begin position="4"/>
        <end position="55"/>
    </location>
</feature>
<dbReference type="Proteomes" id="UP000193087">
    <property type="component" value="Unassembled WGS sequence"/>
</dbReference>
<gene>
    <name evidence="3" type="ORF">AWC22_24325</name>
</gene>
<organism evidence="3 4">
    <name type="scientific">Mycobacterium riyadhense</name>
    <dbReference type="NCBI Taxonomy" id="486698"/>
    <lineage>
        <taxon>Bacteria</taxon>
        <taxon>Bacillati</taxon>
        <taxon>Actinomycetota</taxon>
        <taxon>Actinomycetes</taxon>
        <taxon>Mycobacteriales</taxon>
        <taxon>Mycobacteriaceae</taxon>
        <taxon>Mycobacterium</taxon>
    </lineage>
</organism>
<evidence type="ECO:0000313" key="3">
    <source>
        <dbReference type="EMBL" id="ORW72563.1"/>
    </source>
</evidence>
<sequence length="100" mass="11522">MWLPVEEVVQDLNRFLRGCAGYFRYGHSAARFHNITQHARDRLALFIGKRHKHRPSFGRSVVAPKSTEFCGLLNPNGTVIAPRANKPWRDKPNADGERRR</sequence>
<evidence type="ECO:0000259" key="2">
    <source>
        <dbReference type="Pfam" id="PF08388"/>
    </source>
</evidence>
<keyword evidence="4" id="KW-1185">Reference proteome</keyword>
<dbReference type="GeneID" id="93497627"/>
<reference evidence="3 4" key="1">
    <citation type="submission" date="2016-01" db="EMBL/GenBank/DDBJ databases">
        <title>The new phylogeny of the genus Mycobacterium.</title>
        <authorList>
            <person name="Tarcisio F."/>
            <person name="Conor M."/>
            <person name="Antonella G."/>
            <person name="Elisabetta G."/>
            <person name="Giulia F.S."/>
            <person name="Sara T."/>
            <person name="Anna F."/>
            <person name="Clotilde B."/>
            <person name="Roberto B."/>
            <person name="Veronica D.S."/>
            <person name="Fabio R."/>
            <person name="Monica P."/>
            <person name="Olivier J."/>
            <person name="Enrico T."/>
            <person name="Nicola S."/>
        </authorList>
    </citation>
    <scope>NUCLEOTIDE SEQUENCE [LARGE SCALE GENOMIC DNA]</scope>
    <source>
        <strain evidence="3 4">DSM 45176</strain>
    </source>
</reference>
<comment type="caution">
    <text evidence="3">The sequence shown here is derived from an EMBL/GenBank/DDBJ whole genome shotgun (WGS) entry which is preliminary data.</text>
</comment>
<dbReference type="Pfam" id="PF08388">
    <property type="entry name" value="GIIM"/>
    <property type="match status" value="1"/>
</dbReference>
<protein>
    <recommendedName>
        <fullName evidence="2">Group II intron maturase-specific domain-containing protein</fullName>
    </recommendedName>
</protein>
<dbReference type="OrthoDB" id="1550386at2"/>
<feature type="compositionally biased region" description="Basic and acidic residues" evidence="1">
    <location>
        <begin position="87"/>
        <end position="100"/>
    </location>
</feature>